<dbReference type="EMBL" id="BLLF01002509">
    <property type="protein sequence ID" value="GFH24344.1"/>
    <property type="molecule type" value="Genomic_DNA"/>
</dbReference>
<protein>
    <submittedName>
        <fullName evidence="2">Uncharacterized protein</fullName>
    </submittedName>
</protein>
<organism evidence="2 3">
    <name type="scientific">Haematococcus lacustris</name>
    <name type="common">Green alga</name>
    <name type="synonym">Haematococcus pluvialis</name>
    <dbReference type="NCBI Taxonomy" id="44745"/>
    <lineage>
        <taxon>Eukaryota</taxon>
        <taxon>Viridiplantae</taxon>
        <taxon>Chlorophyta</taxon>
        <taxon>core chlorophytes</taxon>
        <taxon>Chlorophyceae</taxon>
        <taxon>CS clade</taxon>
        <taxon>Chlamydomonadales</taxon>
        <taxon>Haematococcaceae</taxon>
        <taxon>Haematococcus</taxon>
    </lineage>
</organism>
<sequence>MENLFRAVSVKKQGNEAALLRTVREQFKANRYEFDDAKIEEQKEAAIRALHNMSLMEAERYVKEGGSARRLSSYSSIRPSSSEPQLPPPSGPTSTMRGHTAHSGQAQVSCQLGPGCKPAPGPNTRPVPGSSCSASLCSAAGCCLGHLIIEHALRICSYPSLADTSAAVRFLPALAQLQSFTSCFVALAMRKL</sequence>
<dbReference type="CDD" id="cd20251">
    <property type="entry name" value="Complex1_LYR_SF"/>
    <property type="match status" value="1"/>
</dbReference>
<feature type="non-terminal residue" evidence="2">
    <location>
        <position position="1"/>
    </location>
</feature>
<keyword evidence="3" id="KW-1185">Reference proteome</keyword>
<dbReference type="Proteomes" id="UP000485058">
    <property type="component" value="Unassembled WGS sequence"/>
</dbReference>
<accession>A0A699ZZQ6</accession>
<dbReference type="PANTHER" id="PTHR47579">
    <property type="entry name" value="COMPLEX 1 LYR PROTEIN"/>
    <property type="match status" value="1"/>
</dbReference>
<reference evidence="2 3" key="1">
    <citation type="submission" date="2020-02" db="EMBL/GenBank/DDBJ databases">
        <title>Draft genome sequence of Haematococcus lacustris strain NIES-144.</title>
        <authorList>
            <person name="Morimoto D."/>
            <person name="Nakagawa S."/>
            <person name="Yoshida T."/>
            <person name="Sawayama S."/>
        </authorList>
    </citation>
    <scope>NUCLEOTIDE SEQUENCE [LARGE SCALE GENOMIC DNA]</scope>
    <source>
        <strain evidence="2 3">NIES-144</strain>
    </source>
</reference>
<gene>
    <name evidence="2" type="ORF">HaLaN_22121</name>
</gene>
<evidence type="ECO:0000256" key="1">
    <source>
        <dbReference type="SAM" id="MobiDB-lite"/>
    </source>
</evidence>
<dbReference type="PANTHER" id="PTHR47579:SF3">
    <property type="entry name" value="COMPLEX 1 LYR PROTEIN DOMAIN-CONTAINING PROTEIN"/>
    <property type="match status" value="1"/>
</dbReference>
<proteinExistence type="predicted"/>
<dbReference type="AlphaFoldDB" id="A0A699ZZQ6"/>
<name>A0A699ZZQ6_HAELA</name>
<evidence type="ECO:0000313" key="2">
    <source>
        <dbReference type="EMBL" id="GFH24344.1"/>
    </source>
</evidence>
<comment type="caution">
    <text evidence="2">The sequence shown here is derived from an EMBL/GenBank/DDBJ whole genome shotgun (WGS) entry which is preliminary data.</text>
</comment>
<feature type="compositionally biased region" description="Low complexity" evidence="1">
    <location>
        <begin position="72"/>
        <end position="84"/>
    </location>
</feature>
<feature type="region of interest" description="Disordered" evidence="1">
    <location>
        <begin position="72"/>
        <end position="104"/>
    </location>
</feature>
<evidence type="ECO:0000313" key="3">
    <source>
        <dbReference type="Proteomes" id="UP000485058"/>
    </source>
</evidence>